<protein>
    <recommendedName>
        <fullName evidence="3">NACHT domain-containing protein</fullName>
    </recommendedName>
</protein>
<reference evidence="1 2" key="1">
    <citation type="submission" date="2024-03" db="EMBL/GenBank/DDBJ databases">
        <title>Human intestinal bacterial collection.</title>
        <authorList>
            <person name="Pauvert C."/>
            <person name="Hitch T.C.A."/>
            <person name="Clavel T."/>
        </authorList>
    </citation>
    <scope>NUCLEOTIDE SEQUENCE [LARGE SCALE GENOMIC DNA]</scope>
    <source>
        <strain evidence="1 2">CLA-AP-H27</strain>
    </source>
</reference>
<evidence type="ECO:0000313" key="2">
    <source>
        <dbReference type="Proteomes" id="UP001437460"/>
    </source>
</evidence>
<dbReference type="InterPro" id="IPR027417">
    <property type="entry name" value="P-loop_NTPase"/>
</dbReference>
<comment type="caution">
    <text evidence="1">The sequence shown here is derived from an EMBL/GenBank/DDBJ whole genome shotgun (WGS) entry which is preliminary data.</text>
</comment>
<evidence type="ECO:0008006" key="3">
    <source>
        <dbReference type="Google" id="ProtNLM"/>
    </source>
</evidence>
<sequence length="1438" mass="167164">MDWTRFDNHGESNNHAFEVMCNLLFESWCKDTYGEELTHFSFVNGDGGDGGVEAFASLTNGDIIAVQSKWFPEKIEDGQIRQIEKSFQTAVAVRPNIKEYVVCVPRDLGNKRIVRDRKVANNTESDRWDKLSSDLKKSNPNVNIILWDETSIQERLTRPENQGIYKYWFENTIVFDDLFKLSFEKTVNGWAKAKYIPEIHTAGYIHNQLEYFVGSIELSLRRYEEICKFIARMEALMRSYKDLLELGIPKAEKELQDNIEKDLIIISKWLSVLDSIRQAIKLGSRVSKITEIFSLNCSSADIRNSSLHFGKYFHFSEAEKLLENIEDDFFNLVRLIDYRDDNKIIFLGMQGTGKTAGIIAESASYLQNGVHLPVIVHAKEYKEGDSWASMIIKTLGLNAEWNEIELFGALQNAAFIRKPRDGEFFIEPQCVVIVDGIDEASSWEYWKGKIEETTAFKKRFPRIKFVFLSRPYVFENRFELSYRDCFYSLPISGDGDLDEICDKYFSKYRIDIGENHWIKTNLKNPVSIKLFSDIYRNTPIVNLSKNTTVLTELYKAKISSMEDTYISDHQGLRGVKVIQTALIELAQLFTKNSSIQYEEILDKVSIPVKNYLDEILNFLMDEGFIYSHIKQADDFSAPTTFYSWGMQPAFDYLIAQKMYAGLISGQKIEIKCTDGIHQMLSLIAIENGKLITEFENLTIDDQDAFELICYALANCSTNVAEKYREYLKKLMKFSVAEFREIFSKVIQPVLRIDKHPLGSMLLDEFLREFDNATERDIWWSIPSYLKDNYNSDWRAYTELDFESIKLYNTDKHTAAPLALVWSLSSVNNSVRQSSRYKLTAWGISNPLEFWKLFEKCISIDDVQVLEDIFAVSFGIALDQFICDEYLLIASKWFIENLFSNEGLKKYENVALRYYGAGVVKTAISHGLMDAGLRQLVTPPYSYDPDYLPLCRDALNSNRMGGYQAIDYDLARYVLCDRLDDYFRTDYITKEYHYKAAEFITKYETKYNLSDLKVEGFIIALAYQFILDQGWNKERFWGYEDKDNLGIDIVIRRTYYPATHGEMSRVMTVAEKNVWLAKHKIEAIFANEIPLSKDYETFQYVDDYSQLEDFTNTYQDYANTLHRAKKHTWFNADLLACLDCETIDKEKIERWMQNTDIPQFDKWISNTNGEVLLYTATDVQNNLSGITETVWISAGAVKKNDFQQLLILLDNYCEDRNELLNVCDFHSYQDCRCYCTPQEACLVHSEREINSVLSIGKDNSKIEIFKLVEECLSADEMETERYYTFPSKLTRGLTGIVYGDGFSYSDKRGNVIARYSDSGEKWGTFQETLMINYDRLMSGLTEAELMPVWLFRLYREPSPKARERFDNLMHSSDKTFMVWQEGSQFRFKELLPLEPERNDQTVNVDFNLESILKRYTISGEDELVDMDEDDIITFDENTF</sequence>
<name>A0ABV1HJ12_9FIRM</name>
<organism evidence="1 2">
    <name type="scientific">Ventrimonas faecis</name>
    <dbReference type="NCBI Taxonomy" id="3133170"/>
    <lineage>
        <taxon>Bacteria</taxon>
        <taxon>Bacillati</taxon>
        <taxon>Bacillota</taxon>
        <taxon>Clostridia</taxon>
        <taxon>Lachnospirales</taxon>
        <taxon>Lachnospiraceae</taxon>
        <taxon>Ventrimonas</taxon>
    </lineage>
</organism>
<gene>
    <name evidence="1" type="ORF">WMO41_02780</name>
</gene>
<evidence type="ECO:0000313" key="1">
    <source>
        <dbReference type="EMBL" id="MEQ2562111.1"/>
    </source>
</evidence>
<dbReference type="SUPFAM" id="SSF52540">
    <property type="entry name" value="P-loop containing nucleoside triphosphate hydrolases"/>
    <property type="match status" value="1"/>
</dbReference>
<keyword evidence="2" id="KW-1185">Reference proteome</keyword>
<dbReference type="Proteomes" id="UP001437460">
    <property type="component" value="Unassembled WGS sequence"/>
</dbReference>
<proteinExistence type="predicted"/>
<accession>A0ABV1HJ12</accession>
<dbReference type="RefSeq" id="WP_349228467.1">
    <property type="nucleotide sequence ID" value="NZ_JBBMFJ010000003.1"/>
</dbReference>
<dbReference type="EMBL" id="JBBMFJ010000003">
    <property type="protein sequence ID" value="MEQ2562111.1"/>
    <property type="molecule type" value="Genomic_DNA"/>
</dbReference>